<dbReference type="Gene3D" id="1.10.10.60">
    <property type="entry name" value="Homeodomain-like"/>
    <property type="match status" value="1"/>
</dbReference>
<keyword evidence="4" id="KW-1185">Reference proteome</keyword>
<dbReference type="SUPFAM" id="SSF46689">
    <property type="entry name" value="Homeodomain-like"/>
    <property type="match status" value="1"/>
</dbReference>
<dbReference type="Pfam" id="PF13551">
    <property type="entry name" value="HTH_29"/>
    <property type="match status" value="1"/>
</dbReference>
<dbReference type="InterPro" id="IPR047655">
    <property type="entry name" value="Transpos_IS630-like"/>
</dbReference>
<sequence>MDHLDEISVEELQEALDNVEGKKPTQRILAAIAYKNGVTQAELAKWYDVQRRTIYSWLKRLDTDELLERAVTDAHQSERKQKPSEEVQKEFEEAVHKSPEEVGIDAPAWTPTLVQQYLDETYDVKYSIPSCRRLLKEAGLSHQKPRRTAAEADTDDQETFREELKKKRREMDATVVCIDQTKKSVQVEPRAARKPRGTRPSIEFSGQRDWTCLLGAITEDSERFFSRFEEYVTAEHAKHFILALCKEFKDDLIVVLDGAPYFQASAVTDLAARDDLAFVTLSVYSPELNPVEECWRQLQTALSNRFFGSLTELTTAIDTALDQLSVPNMSNYF</sequence>
<dbReference type="NCBIfam" id="NF033545">
    <property type="entry name" value="transpos_IS630"/>
    <property type="match status" value="1"/>
</dbReference>
<comment type="caution">
    <text evidence="3">The sequence shown here is derived from an EMBL/GenBank/DDBJ whole genome shotgun (WGS) entry which is preliminary data.</text>
</comment>
<proteinExistence type="predicted"/>
<gene>
    <name evidence="3" type="ORF">ACFQE6_04695</name>
</gene>
<accession>A0ABD5SH52</accession>
<protein>
    <submittedName>
        <fullName evidence="3">IS630 family transposase</fullName>
    </submittedName>
</protein>
<dbReference type="InterPro" id="IPR025959">
    <property type="entry name" value="Winged_HTH_dom"/>
</dbReference>
<dbReference type="SUPFAM" id="SSF53098">
    <property type="entry name" value="Ribonuclease H-like"/>
    <property type="match status" value="1"/>
</dbReference>
<name>A0ABD5SH52_9EURY</name>
<evidence type="ECO:0000259" key="2">
    <source>
        <dbReference type="Pfam" id="PF13592"/>
    </source>
</evidence>
<dbReference type="Pfam" id="PF13358">
    <property type="entry name" value="DDE_3"/>
    <property type="match status" value="1"/>
</dbReference>
<dbReference type="AlphaFoldDB" id="A0ABD5SH52"/>
<evidence type="ECO:0000313" key="4">
    <source>
        <dbReference type="Proteomes" id="UP001596383"/>
    </source>
</evidence>
<dbReference type="EMBL" id="JBHSWV010000074">
    <property type="protein sequence ID" value="MFC6764362.1"/>
    <property type="molecule type" value="Genomic_DNA"/>
</dbReference>
<evidence type="ECO:0000259" key="1">
    <source>
        <dbReference type="Pfam" id="PF13358"/>
    </source>
</evidence>
<reference evidence="3 4" key="1">
    <citation type="journal article" date="2019" name="Int. J. Syst. Evol. Microbiol.">
        <title>The Global Catalogue of Microorganisms (GCM) 10K type strain sequencing project: providing services to taxonomists for standard genome sequencing and annotation.</title>
        <authorList>
            <consortium name="The Broad Institute Genomics Platform"/>
            <consortium name="The Broad Institute Genome Sequencing Center for Infectious Disease"/>
            <person name="Wu L."/>
            <person name="Ma J."/>
        </authorList>
    </citation>
    <scope>NUCLEOTIDE SEQUENCE [LARGE SCALE GENOMIC DNA]</scope>
    <source>
        <strain evidence="3 4">LMG 29247</strain>
    </source>
</reference>
<dbReference type="InterPro" id="IPR036397">
    <property type="entry name" value="RNaseH_sf"/>
</dbReference>
<dbReference type="Pfam" id="PF13592">
    <property type="entry name" value="HTH_33"/>
    <property type="match status" value="1"/>
</dbReference>
<dbReference type="InterPro" id="IPR038717">
    <property type="entry name" value="Tc1-like_DDE_dom"/>
</dbReference>
<dbReference type="RefSeq" id="WP_273737435.1">
    <property type="nucleotide sequence ID" value="NZ_JAQIVI010000074.1"/>
</dbReference>
<organism evidence="3 4">
    <name type="scientific">Natrinema soli</name>
    <dbReference type="NCBI Taxonomy" id="1930624"/>
    <lineage>
        <taxon>Archaea</taxon>
        <taxon>Methanobacteriati</taxon>
        <taxon>Methanobacteriota</taxon>
        <taxon>Stenosarchaea group</taxon>
        <taxon>Halobacteria</taxon>
        <taxon>Halobacteriales</taxon>
        <taxon>Natrialbaceae</taxon>
        <taxon>Natrinema</taxon>
    </lineage>
</organism>
<feature type="domain" description="Winged helix-turn helix" evidence="2">
    <location>
        <begin position="107"/>
        <end position="163"/>
    </location>
</feature>
<feature type="domain" description="Tc1-like transposase DDE" evidence="1">
    <location>
        <begin position="175"/>
        <end position="313"/>
    </location>
</feature>
<dbReference type="InterPro" id="IPR009057">
    <property type="entry name" value="Homeodomain-like_sf"/>
</dbReference>
<dbReference type="Gene3D" id="3.30.420.10">
    <property type="entry name" value="Ribonuclease H-like superfamily/Ribonuclease H"/>
    <property type="match status" value="1"/>
</dbReference>
<dbReference type="InterPro" id="IPR012337">
    <property type="entry name" value="RNaseH-like_sf"/>
</dbReference>
<evidence type="ECO:0000313" key="3">
    <source>
        <dbReference type="EMBL" id="MFC6764362.1"/>
    </source>
</evidence>
<dbReference type="Proteomes" id="UP001596383">
    <property type="component" value="Unassembled WGS sequence"/>
</dbReference>